<gene>
    <name evidence="1" type="ORF">M422DRAFT_266646</name>
</gene>
<evidence type="ECO:0000313" key="1">
    <source>
        <dbReference type="EMBL" id="KIJ31620.1"/>
    </source>
</evidence>
<dbReference type="AlphaFoldDB" id="A0A0C9V296"/>
<sequence length="198" mass="22211">MSIATPYDVGARCSFLRSVDGNVPLGGRVHIELFGAVDVEVALKSTFVKTPIVLVPSGSTSRANECVIEVPLSDYAVSRVAISDDEVESTPRTSKSSKVTDSEPAFVYESWLPTNLFNQVSSLPRIWKFPCVDLERFKPGNYFRDELINFGLALWYEHILVSASRDKKLFVLSTFFWSQYSESGFHVYPVFELGGYYP</sequence>
<dbReference type="EMBL" id="KN837239">
    <property type="protein sequence ID" value="KIJ31620.1"/>
    <property type="molecule type" value="Genomic_DNA"/>
</dbReference>
<keyword evidence="2" id="KW-1185">Reference proteome</keyword>
<name>A0A0C9V296_SPHS4</name>
<dbReference type="Proteomes" id="UP000054279">
    <property type="component" value="Unassembled WGS sequence"/>
</dbReference>
<dbReference type="HOGENOM" id="CLU_1378912_0_0_1"/>
<dbReference type="Gene3D" id="3.40.395.10">
    <property type="entry name" value="Adenoviral Proteinase, Chain A"/>
    <property type="match status" value="1"/>
</dbReference>
<organism evidence="1 2">
    <name type="scientific">Sphaerobolus stellatus (strain SS14)</name>
    <dbReference type="NCBI Taxonomy" id="990650"/>
    <lineage>
        <taxon>Eukaryota</taxon>
        <taxon>Fungi</taxon>
        <taxon>Dikarya</taxon>
        <taxon>Basidiomycota</taxon>
        <taxon>Agaricomycotina</taxon>
        <taxon>Agaricomycetes</taxon>
        <taxon>Phallomycetidae</taxon>
        <taxon>Geastrales</taxon>
        <taxon>Sphaerobolaceae</taxon>
        <taxon>Sphaerobolus</taxon>
    </lineage>
</organism>
<reference evidence="1 2" key="1">
    <citation type="submission" date="2014-06" db="EMBL/GenBank/DDBJ databases">
        <title>Evolutionary Origins and Diversification of the Mycorrhizal Mutualists.</title>
        <authorList>
            <consortium name="DOE Joint Genome Institute"/>
            <consortium name="Mycorrhizal Genomics Consortium"/>
            <person name="Kohler A."/>
            <person name="Kuo A."/>
            <person name="Nagy L.G."/>
            <person name="Floudas D."/>
            <person name="Copeland A."/>
            <person name="Barry K.W."/>
            <person name="Cichocki N."/>
            <person name="Veneault-Fourrey C."/>
            <person name="LaButti K."/>
            <person name="Lindquist E.A."/>
            <person name="Lipzen A."/>
            <person name="Lundell T."/>
            <person name="Morin E."/>
            <person name="Murat C."/>
            <person name="Riley R."/>
            <person name="Ohm R."/>
            <person name="Sun H."/>
            <person name="Tunlid A."/>
            <person name="Henrissat B."/>
            <person name="Grigoriev I.V."/>
            <person name="Hibbett D.S."/>
            <person name="Martin F."/>
        </authorList>
    </citation>
    <scope>NUCLEOTIDE SEQUENCE [LARGE SCALE GENOMIC DNA]</scope>
    <source>
        <strain evidence="1 2">SS14</strain>
    </source>
</reference>
<proteinExistence type="predicted"/>
<protein>
    <submittedName>
        <fullName evidence="1">Uncharacterized protein</fullName>
    </submittedName>
</protein>
<dbReference type="OrthoDB" id="442460at2759"/>
<accession>A0A0C9V296</accession>
<evidence type="ECO:0000313" key="2">
    <source>
        <dbReference type="Proteomes" id="UP000054279"/>
    </source>
</evidence>